<evidence type="ECO:0008006" key="3">
    <source>
        <dbReference type="Google" id="ProtNLM"/>
    </source>
</evidence>
<protein>
    <recommendedName>
        <fullName evidence="3">ClbS/DfsB family four-helix bundle protein</fullName>
    </recommendedName>
</protein>
<organism evidence="1 2">
    <name type="scientific">Candidatus Enterococcus lowellii</name>
    <dbReference type="NCBI Taxonomy" id="2230877"/>
    <lineage>
        <taxon>Bacteria</taxon>
        <taxon>Bacillati</taxon>
        <taxon>Bacillota</taxon>
        <taxon>Bacilli</taxon>
        <taxon>Lactobacillales</taxon>
        <taxon>Enterococcaceae</taxon>
        <taxon>Enterococcus</taxon>
    </lineage>
</organism>
<dbReference type="EMBL" id="CP147251">
    <property type="protein sequence ID" value="WYJ76038.1"/>
    <property type="molecule type" value="Genomic_DNA"/>
</dbReference>
<name>A0ABZ2SKM0_9ENTE</name>
<dbReference type="PANTHER" id="PTHR40658">
    <property type="match status" value="1"/>
</dbReference>
<dbReference type="InterPro" id="IPR012550">
    <property type="entry name" value="DUF1706"/>
</dbReference>
<sequence length="183" mass="21671">MSRPTTKVDLVTGSNQKFSELEKLLHSMTELELERTFNFDKAFLEKQQATHWQRDKNLRDVLIHLYEWHQLLLNWVANNKQGQGVSFLPEPYNWRTYPKMNIEFLEKHQQTSYHHAKELLEQSHVDIMKLIHSFSNDELFAKEALKWTGNTSLGSYCVSVTSSHYDWAIKKIKKHIQTLPNQT</sequence>
<proteinExistence type="predicted"/>
<dbReference type="PANTHER" id="PTHR40658:SF4">
    <property type="entry name" value="HYPOTHETICAL CYTOSOLIC PROTEIN"/>
    <property type="match status" value="1"/>
</dbReference>
<reference evidence="1 2" key="1">
    <citation type="submission" date="2024-03" db="EMBL/GenBank/DDBJ databases">
        <title>The Genome Sequence of Enterococcus sp. DIV2402.</title>
        <authorList>
            <consortium name="The Broad Institute Genomics Platform"/>
            <consortium name="The Broad Institute Microbial Omics Core"/>
            <consortium name="The Broad Institute Genomic Center for Infectious Diseases"/>
            <person name="Earl A."/>
            <person name="Manson A."/>
            <person name="Gilmore M."/>
            <person name="Schwartman J."/>
            <person name="Shea T."/>
            <person name="Abouelleil A."/>
            <person name="Cao P."/>
            <person name="Chapman S."/>
            <person name="Cusick C."/>
            <person name="Young S."/>
            <person name="Neafsey D."/>
            <person name="Nusbaum C."/>
            <person name="Birren B."/>
        </authorList>
    </citation>
    <scope>NUCLEOTIDE SEQUENCE [LARGE SCALE GENOMIC DNA]</scope>
    <source>
        <strain evidence="1 2">DIV2402</strain>
    </source>
</reference>
<dbReference type="InterPro" id="IPR034660">
    <property type="entry name" value="DinB/YfiT-like"/>
</dbReference>
<dbReference type="Pfam" id="PF08020">
    <property type="entry name" value="DUF1706"/>
    <property type="match status" value="1"/>
</dbReference>
<dbReference type="RefSeq" id="WP_207942254.1">
    <property type="nucleotide sequence ID" value="NZ_CP147251.1"/>
</dbReference>
<evidence type="ECO:0000313" key="2">
    <source>
        <dbReference type="Proteomes" id="UP000664701"/>
    </source>
</evidence>
<gene>
    <name evidence="1" type="ORF">DOK78_000655</name>
</gene>
<dbReference type="Gene3D" id="1.20.120.450">
    <property type="entry name" value="dinb family like domain"/>
    <property type="match status" value="1"/>
</dbReference>
<accession>A0ABZ2SKM0</accession>
<evidence type="ECO:0000313" key="1">
    <source>
        <dbReference type="EMBL" id="WYJ76038.1"/>
    </source>
</evidence>
<dbReference type="Proteomes" id="UP000664701">
    <property type="component" value="Chromosome"/>
</dbReference>
<keyword evidence="2" id="KW-1185">Reference proteome</keyword>
<dbReference type="PIRSF" id="PIRSF031551">
    <property type="entry name" value="DUF1706"/>
    <property type="match status" value="1"/>
</dbReference>